<name>A0ACA9S1R9_9GLOM</name>
<reference evidence="1" key="1">
    <citation type="submission" date="2021-06" db="EMBL/GenBank/DDBJ databases">
        <authorList>
            <person name="Kallberg Y."/>
            <person name="Tangrot J."/>
            <person name="Rosling A."/>
        </authorList>
    </citation>
    <scope>NUCLEOTIDE SEQUENCE</scope>
    <source>
        <strain evidence="1">MA461A</strain>
    </source>
</reference>
<feature type="non-terminal residue" evidence="1">
    <location>
        <position position="42"/>
    </location>
</feature>
<gene>
    <name evidence="1" type="ORF">RPERSI_LOCUS25878</name>
</gene>
<dbReference type="EMBL" id="CAJVQC010086663">
    <property type="protein sequence ID" value="CAG8822755.1"/>
    <property type="molecule type" value="Genomic_DNA"/>
</dbReference>
<proteinExistence type="predicted"/>
<comment type="caution">
    <text evidence="1">The sequence shown here is derived from an EMBL/GenBank/DDBJ whole genome shotgun (WGS) entry which is preliminary data.</text>
</comment>
<dbReference type="Proteomes" id="UP000789920">
    <property type="component" value="Unassembled WGS sequence"/>
</dbReference>
<protein>
    <submittedName>
        <fullName evidence="1">25592_t:CDS:1</fullName>
    </submittedName>
</protein>
<evidence type="ECO:0000313" key="1">
    <source>
        <dbReference type="EMBL" id="CAG8822755.1"/>
    </source>
</evidence>
<sequence>RSYKNQHGLNQHEAIVYSNYNIPQANIILQSPEAISEFKKTL</sequence>
<organism evidence="1 2">
    <name type="scientific">Racocetra persica</name>
    <dbReference type="NCBI Taxonomy" id="160502"/>
    <lineage>
        <taxon>Eukaryota</taxon>
        <taxon>Fungi</taxon>
        <taxon>Fungi incertae sedis</taxon>
        <taxon>Mucoromycota</taxon>
        <taxon>Glomeromycotina</taxon>
        <taxon>Glomeromycetes</taxon>
        <taxon>Diversisporales</taxon>
        <taxon>Gigasporaceae</taxon>
        <taxon>Racocetra</taxon>
    </lineage>
</organism>
<feature type="non-terminal residue" evidence="1">
    <location>
        <position position="1"/>
    </location>
</feature>
<keyword evidence="2" id="KW-1185">Reference proteome</keyword>
<accession>A0ACA9S1R9</accession>
<evidence type="ECO:0000313" key="2">
    <source>
        <dbReference type="Proteomes" id="UP000789920"/>
    </source>
</evidence>